<accession>A0AAN9Q0K2</accession>
<keyword evidence="2" id="KW-1185">Reference proteome</keyword>
<sequence length="73" mass="7975">MEVIRSVRAYAQALCLYPIHVCGDTHWCTYAGSVRKFGPAMGVPTPRPSSVPDLDPAREYAHQCTYVGAVYGS</sequence>
<reference evidence="1 2" key="1">
    <citation type="submission" date="2024-01" db="EMBL/GenBank/DDBJ databases">
        <title>The genomes of 5 underutilized Papilionoideae crops provide insights into root nodulation and disease resistance.</title>
        <authorList>
            <person name="Yuan L."/>
        </authorList>
    </citation>
    <scope>NUCLEOTIDE SEQUENCE [LARGE SCALE GENOMIC DNA]</scope>
    <source>
        <strain evidence="1">LY-2023</strain>
        <tissue evidence="1">Leaf</tissue>
    </source>
</reference>
<name>A0AAN9Q0K2_CLITE</name>
<dbReference type="Proteomes" id="UP001359559">
    <property type="component" value="Unassembled WGS sequence"/>
</dbReference>
<dbReference type="EMBL" id="JAYKXN010000001">
    <property type="protein sequence ID" value="KAK7318066.1"/>
    <property type="molecule type" value="Genomic_DNA"/>
</dbReference>
<gene>
    <name evidence="1" type="ORF">RJT34_02764</name>
</gene>
<comment type="caution">
    <text evidence="1">The sequence shown here is derived from an EMBL/GenBank/DDBJ whole genome shotgun (WGS) entry which is preliminary data.</text>
</comment>
<dbReference type="AlphaFoldDB" id="A0AAN9Q0K2"/>
<organism evidence="1 2">
    <name type="scientific">Clitoria ternatea</name>
    <name type="common">Butterfly pea</name>
    <dbReference type="NCBI Taxonomy" id="43366"/>
    <lineage>
        <taxon>Eukaryota</taxon>
        <taxon>Viridiplantae</taxon>
        <taxon>Streptophyta</taxon>
        <taxon>Embryophyta</taxon>
        <taxon>Tracheophyta</taxon>
        <taxon>Spermatophyta</taxon>
        <taxon>Magnoliopsida</taxon>
        <taxon>eudicotyledons</taxon>
        <taxon>Gunneridae</taxon>
        <taxon>Pentapetalae</taxon>
        <taxon>rosids</taxon>
        <taxon>fabids</taxon>
        <taxon>Fabales</taxon>
        <taxon>Fabaceae</taxon>
        <taxon>Papilionoideae</taxon>
        <taxon>50 kb inversion clade</taxon>
        <taxon>NPAAA clade</taxon>
        <taxon>indigoferoid/millettioid clade</taxon>
        <taxon>Phaseoleae</taxon>
        <taxon>Clitoria</taxon>
    </lineage>
</organism>
<proteinExistence type="predicted"/>
<protein>
    <submittedName>
        <fullName evidence="1">Uncharacterized protein</fullName>
    </submittedName>
</protein>
<evidence type="ECO:0000313" key="1">
    <source>
        <dbReference type="EMBL" id="KAK7318066.1"/>
    </source>
</evidence>
<evidence type="ECO:0000313" key="2">
    <source>
        <dbReference type="Proteomes" id="UP001359559"/>
    </source>
</evidence>